<evidence type="ECO:0000256" key="8">
    <source>
        <dbReference type="RuleBase" id="RU004135"/>
    </source>
</evidence>
<feature type="domain" description="Mur ligase N-terminal catalytic" evidence="9">
    <location>
        <begin position="24"/>
        <end position="98"/>
    </location>
</feature>
<feature type="binding site" evidence="7">
    <location>
        <position position="478"/>
    </location>
    <ligand>
        <name>meso-2,6-diaminopimelate</name>
        <dbReference type="ChEBI" id="CHEBI:57791"/>
    </ligand>
</feature>
<evidence type="ECO:0000256" key="1">
    <source>
        <dbReference type="ARBA" id="ARBA00005898"/>
    </source>
</evidence>
<evidence type="ECO:0000256" key="5">
    <source>
        <dbReference type="ARBA" id="ARBA00023306"/>
    </source>
</evidence>
<dbReference type="InterPro" id="IPR005761">
    <property type="entry name" value="UDP-N-AcMur-Glu-dNH2Pim_ligase"/>
</dbReference>
<evidence type="ECO:0000256" key="2">
    <source>
        <dbReference type="ARBA" id="ARBA00022618"/>
    </source>
</evidence>
<dbReference type="NCBIfam" id="TIGR01085">
    <property type="entry name" value="murE"/>
    <property type="match status" value="1"/>
</dbReference>
<dbReference type="InterPro" id="IPR036565">
    <property type="entry name" value="Mur-like_cat_sf"/>
</dbReference>
<dbReference type="Pfam" id="PF02875">
    <property type="entry name" value="Mur_ligase_C"/>
    <property type="match status" value="1"/>
</dbReference>
<keyword evidence="13" id="KW-1185">Reference proteome</keyword>
<feature type="binding site" evidence="7">
    <location>
        <begin position="156"/>
        <end position="157"/>
    </location>
    <ligand>
        <name>UDP-N-acetyl-alpha-D-muramoyl-L-alanyl-D-glutamate</name>
        <dbReference type="ChEBI" id="CHEBI:83900"/>
    </ligand>
</feature>
<feature type="domain" description="Mur ligase central" evidence="11">
    <location>
        <begin position="112"/>
        <end position="323"/>
    </location>
</feature>
<dbReference type="Pfam" id="PF08245">
    <property type="entry name" value="Mur_ligase_M"/>
    <property type="match status" value="1"/>
</dbReference>
<organism evidence="12 13">
    <name type="scientific">Sterolibacterium denitrificans</name>
    <dbReference type="NCBI Taxonomy" id="157592"/>
    <lineage>
        <taxon>Bacteria</taxon>
        <taxon>Pseudomonadati</taxon>
        <taxon>Pseudomonadota</taxon>
        <taxon>Betaproteobacteria</taxon>
        <taxon>Nitrosomonadales</taxon>
        <taxon>Sterolibacteriaceae</taxon>
        <taxon>Sterolibacterium</taxon>
    </lineage>
</organism>
<dbReference type="GO" id="GO:0005524">
    <property type="term" value="F:ATP binding"/>
    <property type="evidence" value="ECO:0007669"/>
    <property type="project" value="UniProtKB-UniRule"/>
</dbReference>
<dbReference type="Pfam" id="PF01225">
    <property type="entry name" value="Mur_ligase"/>
    <property type="match status" value="1"/>
</dbReference>
<evidence type="ECO:0000313" key="12">
    <source>
        <dbReference type="EMBL" id="SMB21015.1"/>
    </source>
</evidence>
<dbReference type="AlphaFoldDB" id="A0A7Z7HNE7"/>
<keyword evidence="3 7" id="KW-0133">Cell shape</keyword>
<dbReference type="GO" id="GO:0009252">
    <property type="term" value="P:peptidoglycan biosynthetic process"/>
    <property type="evidence" value="ECO:0007669"/>
    <property type="project" value="UniProtKB-UniRule"/>
</dbReference>
<reference evidence="12" key="1">
    <citation type="submission" date="2017-03" db="EMBL/GenBank/DDBJ databases">
        <authorList>
            <consortium name="AG Boll"/>
        </authorList>
    </citation>
    <scope>NUCLEOTIDE SEQUENCE [LARGE SCALE GENOMIC DNA]</scope>
    <source>
        <strain evidence="12">Chol</strain>
    </source>
</reference>
<dbReference type="PANTHER" id="PTHR23135">
    <property type="entry name" value="MUR LIGASE FAMILY MEMBER"/>
    <property type="match status" value="1"/>
</dbReference>
<dbReference type="SUPFAM" id="SSF63418">
    <property type="entry name" value="MurE/MurF N-terminal domain"/>
    <property type="match status" value="1"/>
</dbReference>
<dbReference type="SUPFAM" id="SSF53623">
    <property type="entry name" value="MurD-like peptide ligases, catalytic domain"/>
    <property type="match status" value="1"/>
</dbReference>
<comment type="similarity">
    <text evidence="1 7">Belongs to the MurCDEF family. MurE subfamily.</text>
</comment>
<keyword evidence="4 7" id="KW-0573">Peptidoglycan synthesis</keyword>
<evidence type="ECO:0000256" key="3">
    <source>
        <dbReference type="ARBA" id="ARBA00022960"/>
    </source>
</evidence>
<dbReference type="InterPro" id="IPR000713">
    <property type="entry name" value="Mur_ligase_N"/>
</dbReference>
<gene>
    <name evidence="7 12" type="primary">murE</name>
    <name evidence="12" type="ORF">SDENCHOL_10033</name>
</gene>
<dbReference type="InterPro" id="IPR004101">
    <property type="entry name" value="Mur_ligase_C"/>
</dbReference>
<feature type="binding site" evidence="7">
    <location>
        <position position="189"/>
    </location>
    <ligand>
        <name>UDP-N-acetyl-alpha-D-muramoyl-L-alanyl-D-glutamate</name>
        <dbReference type="ChEBI" id="CHEBI:83900"/>
    </ligand>
</feature>
<dbReference type="PANTHER" id="PTHR23135:SF4">
    <property type="entry name" value="UDP-N-ACETYLMURAMOYL-L-ALANYL-D-GLUTAMATE--2,6-DIAMINOPIMELATE LIGASE MURE HOMOLOG, CHLOROPLASTIC"/>
    <property type="match status" value="1"/>
</dbReference>
<comment type="function">
    <text evidence="7">Catalyzes the addition of meso-diaminopimelic acid to the nucleotide precursor UDP-N-acetylmuramoyl-L-alanyl-D-glutamate (UMAG) in the biosynthesis of bacterial cell-wall peptidoglycan.</text>
</comment>
<dbReference type="GO" id="GO:0071555">
    <property type="term" value="P:cell wall organization"/>
    <property type="evidence" value="ECO:0007669"/>
    <property type="project" value="UniProtKB-KW"/>
</dbReference>
<dbReference type="Gene3D" id="3.40.1190.10">
    <property type="entry name" value="Mur-like, catalytic domain"/>
    <property type="match status" value="1"/>
</dbReference>
<comment type="catalytic activity">
    <reaction evidence="7">
        <text>UDP-N-acetyl-alpha-D-muramoyl-L-alanyl-D-glutamate + meso-2,6-diaminopimelate + ATP = UDP-N-acetyl-alpha-D-muramoyl-L-alanyl-gamma-D-glutamyl-meso-2,6-diaminopimelate + ADP + phosphate + H(+)</text>
        <dbReference type="Rhea" id="RHEA:23676"/>
        <dbReference type="ChEBI" id="CHEBI:15378"/>
        <dbReference type="ChEBI" id="CHEBI:30616"/>
        <dbReference type="ChEBI" id="CHEBI:43474"/>
        <dbReference type="ChEBI" id="CHEBI:57791"/>
        <dbReference type="ChEBI" id="CHEBI:83900"/>
        <dbReference type="ChEBI" id="CHEBI:83905"/>
        <dbReference type="ChEBI" id="CHEBI:456216"/>
        <dbReference type="EC" id="6.3.2.13"/>
    </reaction>
</comment>
<dbReference type="Gene3D" id="3.90.190.20">
    <property type="entry name" value="Mur ligase, C-terminal domain"/>
    <property type="match status" value="1"/>
</dbReference>
<dbReference type="GO" id="GO:0000287">
    <property type="term" value="F:magnesium ion binding"/>
    <property type="evidence" value="ECO:0007669"/>
    <property type="project" value="UniProtKB-UniRule"/>
</dbReference>
<dbReference type="Proteomes" id="UP000242886">
    <property type="component" value="Chromosome SDENCHOL"/>
</dbReference>
<keyword evidence="6 7" id="KW-0961">Cell wall biogenesis/degradation</keyword>
<evidence type="ECO:0000256" key="7">
    <source>
        <dbReference type="HAMAP-Rule" id="MF_00208"/>
    </source>
</evidence>
<dbReference type="GO" id="GO:0051301">
    <property type="term" value="P:cell division"/>
    <property type="evidence" value="ECO:0007669"/>
    <property type="project" value="UniProtKB-KW"/>
</dbReference>
<keyword evidence="7" id="KW-0547">Nucleotide-binding</keyword>
<feature type="binding site" evidence="7">
    <location>
        <position position="474"/>
    </location>
    <ligand>
        <name>meso-2,6-diaminopimelate</name>
        <dbReference type="ChEBI" id="CHEBI:57791"/>
    </ligand>
</feature>
<comment type="subcellular location">
    <subcellularLocation>
        <location evidence="7 8">Cytoplasm</location>
    </subcellularLocation>
</comment>
<evidence type="ECO:0000259" key="10">
    <source>
        <dbReference type="Pfam" id="PF02875"/>
    </source>
</evidence>
<comment type="PTM">
    <text evidence="7">Carboxylation is probably crucial for Mg(2+) binding and, consequently, for the gamma-phosphate positioning of ATP.</text>
</comment>
<dbReference type="HAMAP" id="MF_00208">
    <property type="entry name" value="MurE"/>
    <property type="match status" value="1"/>
</dbReference>
<dbReference type="SUPFAM" id="SSF53244">
    <property type="entry name" value="MurD-like peptide ligases, peptide-binding domain"/>
    <property type="match status" value="1"/>
</dbReference>
<dbReference type="GO" id="GO:0005737">
    <property type="term" value="C:cytoplasm"/>
    <property type="evidence" value="ECO:0007669"/>
    <property type="project" value="UniProtKB-SubCell"/>
</dbReference>
<keyword evidence="7" id="KW-0067">ATP-binding</keyword>
<dbReference type="InterPro" id="IPR013221">
    <property type="entry name" value="Mur_ligase_cen"/>
</dbReference>
<evidence type="ECO:0000256" key="6">
    <source>
        <dbReference type="ARBA" id="ARBA00023316"/>
    </source>
</evidence>
<feature type="binding site" evidence="7">
    <location>
        <position position="29"/>
    </location>
    <ligand>
        <name>UDP-N-acetyl-alpha-D-muramoyl-L-alanyl-D-glutamate</name>
        <dbReference type="ChEBI" id="CHEBI:83900"/>
    </ligand>
</feature>
<dbReference type="EC" id="6.3.2.13" evidence="7"/>
<dbReference type="InterPro" id="IPR036615">
    <property type="entry name" value="Mur_ligase_C_dom_sf"/>
</dbReference>
<dbReference type="Gene3D" id="3.40.1390.10">
    <property type="entry name" value="MurE/MurF, N-terminal domain"/>
    <property type="match status" value="1"/>
</dbReference>
<keyword evidence="2 7" id="KW-0132">Cell division</keyword>
<feature type="binding site" evidence="7">
    <location>
        <begin position="114"/>
        <end position="120"/>
    </location>
    <ligand>
        <name>ATP</name>
        <dbReference type="ChEBI" id="CHEBI:30616"/>
    </ligand>
</feature>
<comment type="caution">
    <text evidence="7">Lacks conserved residue(s) required for the propagation of feature annotation.</text>
</comment>
<evidence type="ECO:0000256" key="4">
    <source>
        <dbReference type="ARBA" id="ARBA00022984"/>
    </source>
</evidence>
<sequence length="507" mass="53229">MSSMTISEIFAELQRQGVTVAECGISADSRRMTEGSIFVALPGVRGDGRDYIEDALQRGAAAVIWESAAAGDCAARLDKVPNVPVDGLQAVLGALADEMHGRPSSRMWVCGITGTNGKTTVSQWIAQALNMLGRRCGVIGTLGNGLPGALVDSANTTPDVISVHAALAGLREAGATACAMEVSSIGLDQKRVDGVHFDTVIFTNLTRDHLEYHGNIINYGAAKARLFELPGIRNAIFNLDDPLGVALADNLAGRSVRRIGYTLDENCPHGGSVDELLVARNLAVGGNGFSFDAAGTAVAEAVAVEAPLLGRFNASNLLAVFAALLAADVAPLDASASCARLTPPPGRLQIVNTDADGDAPLLVVDYAHTPDALEQVLMTLREVAVARAGRLLCVFGCGGDRDPGKRPLMGRAAERFADEIVVTSDNPRTENPQAIITAILDGMTRPARSEPDRTAAIVSSVSTLQPQDVLLIAGKGHEAYQEIAGQRLPYSDLEQAQLALAAWRAER</sequence>
<dbReference type="EMBL" id="LT837803">
    <property type="protein sequence ID" value="SMB21015.1"/>
    <property type="molecule type" value="Genomic_DNA"/>
</dbReference>
<dbReference type="InterPro" id="IPR035911">
    <property type="entry name" value="MurE/MurF_N"/>
</dbReference>
<dbReference type="UniPathway" id="UPA00219"/>
<name>A0A7Z7HNE7_9PROT</name>
<comment type="cofactor">
    <cofactor evidence="7">
        <name>Mg(2+)</name>
        <dbReference type="ChEBI" id="CHEBI:18420"/>
    </cofactor>
</comment>
<proteinExistence type="inferred from homology"/>
<protein>
    <recommendedName>
        <fullName evidence="7">UDP-N-acetylmuramoyl-L-alanyl-D-glutamate--2,6-diaminopimelate ligase</fullName>
        <ecNumber evidence="7">6.3.2.13</ecNumber>
    </recommendedName>
    <alternativeName>
        <fullName evidence="7">Meso-A2pm-adding enzyme</fullName>
    </alternativeName>
    <alternativeName>
        <fullName evidence="7">Meso-diaminopimelate-adding enzyme</fullName>
    </alternativeName>
    <alternativeName>
        <fullName evidence="7">UDP-MurNAc-L-Ala-D-Glu:meso-diaminopimelate ligase</fullName>
    </alternativeName>
    <alternativeName>
        <fullName evidence="7">UDP-MurNAc-tripeptide synthetase</fullName>
    </alternativeName>
    <alternativeName>
        <fullName evidence="7">UDP-N-acetylmuramyl-tripeptide synthetase</fullName>
    </alternativeName>
</protein>
<keyword evidence="7" id="KW-0963">Cytoplasm</keyword>
<feature type="binding site" evidence="7">
    <location>
        <position position="191"/>
    </location>
    <ligand>
        <name>UDP-N-acetyl-alpha-D-muramoyl-L-alanyl-D-glutamate</name>
        <dbReference type="ChEBI" id="CHEBI:83900"/>
    </ligand>
</feature>
<feature type="binding site" evidence="7">
    <location>
        <position position="401"/>
    </location>
    <ligand>
        <name>meso-2,6-diaminopimelate</name>
        <dbReference type="ChEBI" id="CHEBI:57791"/>
    </ligand>
</feature>
<evidence type="ECO:0000259" key="9">
    <source>
        <dbReference type="Pfam" id="PF01225"/>
    </source>
</evidence>
<accession>A0A7Z7HNE7</accession>
<evidence type="ECO:0000259" key="11">
    <source>
        <dbReference type="Pfam" id="PF08245"/>
    </source>
</evidence>
<keyword evidence="7 12" id="KW-0436">Ligase</keyword>
<feature type="binding site" evidence="7">
    <location>
        <position position="155"/>
    </location>
    <ligand>
        <name>UDP-N-acetyl-alpha-D-muramoyl-L-alanyl-D-glutamate</name>
        <dbReference type="ChEBI" id="CHEBI:83900"/>
    </ligand>
</feature>
<keyword evidence="7" id="KW-0460">Magnesium</keyword>
<dbReference type="GO" id="GO:0008360">
    <property type="term" value="P:regulation of cell shape"/>
    <property type="evidence" value="ECO:0007669"/>
    <property type="project" value="UniProtKB-KW"/>
</dbReference>
<comment type="pathway">
    <text evidence="7 8">Cell wall biogenesis; peptidoglycan biosynthesis.</text>
</comment>
<feature type="modified residue" description="N6-carboxylysine" evidence="7">
    <location>
        <position position="223"/>
    </location>
</feature>
<feature type="binding site" evidence="7">
    <location>
        <position position="183"/>
    </location>
    <ligand>
        <name>UDP-N-acetyl-alpha-D-muramoyl-L-alanyl-D-glutamate</name>
        <dbReference type="ChEBI" id="CHEBI:83900"/>
    </ligand>
</feature>
<feature type="binding site" evidence="7">
    <location>
        <begin position="425"/>
        <end position="428"/>
    </location>
    <ligand>
        <name>meso-2,6-diaminopimelate</name>
        <dbReference type="ChEBI" id="CHEBI:57791"/>
    </ligand>
</feature>
<feature type="domain" description="Mur ligase C-terminal" evidence="10">
    <location>
        <begin position="346"/>
        <end position="476"/>
    </location>
</feature>
<dbReference type="GO" id="GO:0008765">
    <property type="term" value="F:UDP-N-acetylmuramoylalanyl-D-glutamate-2,6-diaminopimelate ligase activity"/>
    <property type="evidence" value="ECO:0007669"/>
    <property type="project" value="UniProtKB-UniRule"/>
</dbReference>
<dbReference type="NCBIfam" id="NF001126">
    <property type="entry name" value="PRK00139.1-4"/>
    <property type="match status" value="1"/>
</dbReference>
<evidence type="ECO:0000313" key="13">
    <source>
        <dbReference type="Proteomes" id="UP000242886"/>
    </source>
</evidence>
<keyword evidence="5 7" id="KW-0131">Cell cycle</keyword>
<feature type="short sequence motif" description="Meso-diaminopimelate recognition motif" evidence="7">
    <location>
        <begin position="425"/>
        <end position="428"/>
    </location>
</feature>